<gene>
    <name evidence="2" type="ORF">Bca52824_035428</name>
</gene>
<organism evidence="2 3">
    <name type="scientific">Brassica carinata</name>
    <name type="common">Ethiopian mustard</name>
    <name type="synonym">Abyssinian cabbage</name>
    <dbReference type="NCBI Taxonomy" id="52824"/>
    <lineage>
        <taxon>Eukaryota</taxon>
        <taxon>Viridiplantae</taxon>
        <taxon>Streptophyta</taxon>
        <taxon>Embryophyta</taxon>
        <taxon>Tracheophyta</taxon>
        <taxon>Spermatophyta</taxon>
        <taxon>Magnoliopsida</taxon>
        <taxon>eudicotyledons</taxon>
        <taxon>Gunneridae</taxon>
        <taxon>Pentapetalae</taxon>
        <taxon>rosids</taxon>
        <taxon>malvids</taxon>
        <taxon>Brassicales</taxon>
        <taxon>Brassicaceae</taxon>
        <taxon>Brassiceae</taxon>
        <taxon>Brassica</taxon>
    </lineage>
</organism>
<dbReference type="EMBL" id="JAAMPC010000008">
    <property type="protein sequence ID" value="KAG2298956.1"/>
    <property type="molecule type" value="Genomic_DNA"/>
</dbReference>
<protein>
    <submittedName>
        <fullName evidence="2">Uncharacterized protein</fullName>
    </submittedName>
</protein>
<sequence>MQEKEQTGLSSCYRHRSEFVCIVIDLSLSPPPVRLHRHWSQTGLDPQGFVASPHLRHTSFSLSSPVARRSSVKGGGSEPRASIPLAKSKKTEEEADISDPELLSHMASVASKLYLVLKLLIGGFSLRASNGSIFGLLLYCYETMLKKFSA</sequence>
<evidence type="ECO:0000313" key="2">
    <source>
        <dbReference type="EMBL" id="KAG2298956.1"/>
    </source>
</evidence>
<accession>A0A8X7V425</accession>
<evidence type="ECO:0000313" key="3">
    <source>
        <dbReference type="Proteomes" id="UP000886595"/>
    </source>
</evidence>
<dbReference type="AlphaFoldDB" id="A0A8X7V425"/>
<keyword evidence="3" id="KW-1185">Reference proteome</keyword>
<proteinExistence type="predicted"/>
<comment type="caution">
    <text evidence="2">The sequence shown here is derived from an EMBL/GenBank/DDBJ whole genome shotgun (WGS) entry which is preliminary data.</text>
</comment>
<feature type="region of interest" description="Disordered" evidence="1">
    <location>
        <begin position="61"/>
        <end position="94"/>
    </location>
</feature>
<evidence type="ECO:0000256" key="1">
    <source>
        <dbReference type="SAM" id="MobiDB-lite"/>
    </source>
</evidence>
<name>A0A8X7V425_BRACI</name>
<reference evidence="2 3" key="1">
    <citation type="submission" date="2020-02" db="EMBL/GenBank/DDBJ databases">
        <authorList>
            <person name="Ma Q."/>
            <person name="Huang Y."/>
            <person name="Song X."/>
            <person name="Pei D."/>
        </authorList>
    </citation>
    <scope>NUCLEOTIDE SEQUENCE [LARGE SCALE GENOMIC DNA]</scope>
    <source>
        <strain evidence="2">Sxm20200214</strain>
        <tissue evidence="2">Leaf</tissue>
    </source>
</reference>
<dbReference type="Proteomes" id="UP000886595">
    <property type="component" value="Unassembled WGS sequence"/>
</dbReference>